<gene>
    <name evidence="1" type="ORF">TSAR_012374</name>
</gene>
<accession>A0A232ENH3</accession>
<dbReference type="EMBL" id="NNAY01003162">
    <property type="protein sequence ID" value="OXU19888.1"/>
    <property type="molecule type" value="Genomic_DNA"/>
</dbReference>
<dbReference type="Proteomes" id="UP000215335">
    <property type="component" value="Unassembled WGS sequence"/>
</dbReference>
<dbReference type="AlphaFoldDB" id="A0A232ENH3"/>
<organism evidence="1 2">
    <name type="scientific">Trichomalopsis sarcophagae</name>
    <dbReference type="NCBI Taxonomy" id="543379"/>
    <lineage>
        <taxon>Eukaryota</taxon>
        <taxon>Metazoa</taxon>
        <taxon>Ecdysozoa</taxon>
        <taxon>Arthropoda</taxon>
        <taxon>Hexapoda</taxon>
        <taxon>Insecta</taxon>
        <taxon>Pterygota</taxon>
        <taxon>Neoptera</taxon>
        <taxon>Endopterygota</taxon>
        <taxon>Hymenoptera</taxon>
        <taxon>Apocrita</taxon>
        <taxon>Proctotrupomorpha</taxon>
        <taxon>Chalcidoidea</taxon>
        <taxon>Pteromalidae</taxon>
        <taxon>Pteromalinae</taxon>
        <taxon>Trichomalopsis</taxon>
    </lineage>
</organism>
<evidence type="ECO:0000313" key="2">
    <source>
        <dbReference type="Proteomes" id="UP000215335"/>
    </source>
</evidence>
<protein>
    <submittedName>
        <fullName evidence="1">Uncharacterized protein</fullName>
    </submittedName>
</protein>
<keyword evidence="2" id="KW-1185">Reference proteome</keyword>
<reference evidence="1 2" key="1">
    <citation type="journal article" date="2017" name="Curr. Biol.">
        <title>The Evolution of Venom by Co-option of Single-Copy Genes.</title>
        <authorList>
            <person name="Martinson E.O."/>
            <person name="Mrinalini"/>
            <person name="Kelkar Y.D."/>
            <person name="Chang C.H."/>
            <person name="Werren J.H."/>
        </authorList>
    </citation>
    <scope>NUCLEOTIDE SEQUENCE [LARGE SCALE GENOMIC DNA]</scope>
    <source>
        <strain evidence="1 2">Alberta</strain>
        <tissue evidence="1">Whole body</tissue>
    </source>
</reference>
<comment type="caution">
    <text evidence="1">The sequence shown here is derived from an EMBL/GenBank/DDBJ whole genome shotgun (WGS) entry which is preliminary data.</text>
</comment>
<name>A0A232ENH3_9HYME</name>
<evidence type="ECO:0000313" key="1">
    <source>
        <dbReference type="EMBL" id="OXU19888.1"/>
    </source>
</evidence>
<sequence length="49" mass="5910">MAQHSWNFPAHTRVYLCIYKRERKFSSSSPRVGRCLAYQRKEARSPPRR</sequence>
<proteinExistence type="predicted"/>